<dbReference type="AlphaFoldDB" id="A0A2I0LAJ1"/>
<gene>
    <name evidence="2" type="ORF">CRG98_001929</name>
</gene>
<organism evidence="2 3">
    <name type="scientific">Punica granatum</name>
    <name type="common">Pomegranate</name>
    <dbReference type="NCBI Taxonomy" id="22663"/>
    <lineage>
        <taxon>Eukaryota</taxon>
        <taxon>Viridiplantae</taxon>
        <taxon>Streptophyta</taxon>
        <taxon>Embryophyta</taxon>
        <taxon>Tracheophyta</taxon>
        <taxon>Spermatophyta</taxon>
        <taxon>Magnoliopsida</taxon>
        <taxon>eudicotyledons</taxon>
        <taxon>Gunneridae</taxon>
        <taxon>Pentapetalae</taxon>
        <taxon>rosids</taxon>
        <taxon>malvids</taxon>
        <taxon>Myrtales</taxon>
        <taxon>Lythraceae</taxon>
        <taxon>Punica</taxon>
    </lineage>
</organism>
<comment type="caution">
    <text evidence="2">The sequence shown here is derived from an EMBL/GenBank/DDBJ whole genome shotgun (WGS) entry which is preliminary data.</text>
</comment>
<accession>A0A2I0LAJ1</accession>
<feature type="compositionally biased region" description="Polar residues" evidence="1">
    <location>
        <begin position="96"/>
        <end position="105"/>
    </location>
</feature>
<feature type="region of interest" description="Disordered" evidence="1">
    <location>
        <begin position="271"/>
        <end position="291"/>
    </location>
</feature>
<name>A0A2I0LAJ1_PUNGR</name>
<reference evidence="2 3" key="1">
    <citation type="submission" date="2017-11" db="EMBL/GenBank/DDBJ databases">
        <title>De-novo sequencing of pomegranate (Punica granatum L.) genome.</title>
        <authorList>
            <person name="Akparov Z."/>
            <person name="Amiraslanov A."/>
            <person name="Hajiyeva S."/>
            <person name="Abbasov M."/>
            <person name="Kaur K."/>
            <person name="Hamwieh A."/>
            <person name="Solovyev V."/>
            <person name="Salamov A."/>
            <person name="Braich B."/>
            <person name="Kosarev P."/>
            <person name="Mahmoud A."/>
            <person name="Hajiyev E."/>
            <person name="Babayeva S."/>
            <person name="Izzatullayeva V."/>
            <person name="Mammadov A."/>
            <person name="Mammadov A."/>
            <person name="Sharifova S."/>
            <person name="Ojaghi J."/>
            <person name="Eynullazada K."/>
            <person name="Bayramov B."/>
            <person name="Abdulazimova A."/>
            <person name="Shahmuradov I."/>
        </authorList>
    </citation>
    <scope>NUCLEOTIDE SEQUENCE [LARGE SCALE GENOMIC DNA]</scope>
    <source>
        <strain evidence="3">cv. AG2017</strain>
        <tissue evidence="2">Leaf</tissue>
    </source>
</reference>
<evidence type="ECO:0000313" key="3">
    <source>
        <dbReference type="Proteomes" id="UP000233551"/>
    </source>
</evidence>
<dbReference type="Proteomes" id="UP000233551">
    <property type="component" value="Unassembled WGS sequence"/>
</dbReference>
<evidence type="ECO:0000313" key="2">
    <source>
        <dbReference type="EMBL" id="PKI77699.1"/>
    </source>
</evidence>
<evidence type="ECO:0000256" key="1">
    <source>
        <dbReference type="SAM" id="MobiDB-lite"/>
    </source>
</evidence>
<feature type="region of interest" description="Disordered" evidence="1">
    <location>
        <begin position="90"/>
        <end position="115"/>
    </location>
</feature>
<sequence length="291" mass="33207">MNAASRWRQSAKHCQFRSRVLRTIRPCKFRETKESSPLGRKPLWGDPILKITLHNDAIFHNPPRLTNDVRITGTKHQELWRTLIRDPTGHVGAHPQSWSPSSQDRSIPGEPQPPQWRDRLLAEQQTIAPVAKPASNRSHYHPSGEADIRQVSTYGTTSPPCAKHAPSPTRLTVGRTHLCSEWASFSGLFTSCTTPGHPPLLAQFQHPFCALCDSLPLSRFLCIRAQSHLYYLVRPFEDLPSVRTRMCSRRGLYACDRIARLGSFHFPRERVTDKREKESPLPVYDRKVEGR</sequence>
<keyword evidence="3" id="KW-1185">Reference proteome</keyword>
<proteinExistence type="predicted"/>
<dbReference type="EMBL" id="PGOL01000081">
    <property type="protein sequence ID" value="PKI77699.1"/>
    <property type="molecule type" value="Genomic_DNA"/>
</dbReference>
<protein>
    <submittedName>
        <fullName evidence="2">Uncharacterized protein</fullName>
    </submittedName>
</protein>